<evidence type="ECO:0000256" key="4">
    <source>
        <dbReference type="ARBA" id="ARBA00022857"/>
    </source>
</evidence>
<comment type="caution">
    <text evidence="7">The sequence shown here is derived from an EMBL/GenBank/DDBJ whole genome shotgun (WGS) entry which is preliminary data.</text>
</comment>
<evidence type="ECO:0000256" key="1">
    <source>
        <dbReference type="ARBA" id="ARBA00001917"/>
    </source>
</evidence>
<dbReference type="GO" id="GO:0050661">
    <property type="term" value="F:NADP binding"/>
    <property type="evidence" value="ECO:0007669"/>
    <property type="project" value="InterPro"/>
</dbReference>
<protein>
    <recommendedName>
        <fullName evidence="6">NADH:flavin oxidoreductase/NADH oxidase N-terminal domain-containing protein</fullName>
    </recommendedName>
</protein>
<keyword evidence="8" id="KW-1185">Reference proteome</keyword>
<keyword evidence="4" id="KW-0521">NADP</keyword>
<evidence type="ECO:0000256" key="2">
    <source>
        <dbReference type="ARBA" id="ARBA00022630"/>
    </source>
</evidence>
<sequence length="441" mass="48959">MGSIQQSQYSDFRSEVVPDLPFFTPKQRVPVGTAILKPEDGVTEETVNVAFRPITIRGKTFQNRIWVAPMCMYSCKDGMFSDFHVAHYGQWAMRGSALITLEATAVIARGLNTPQDAGLWSDDHIAPLKRIVDLIHSQSQKVAIQLQHAGRKSGVCPPWLGLQLVPDEFGGCTQDVQGPTAEPWNENYAIPTEMTEEDILETIEAYGQAARRAVEAGVDTIAVHGAHGYLLHSFASPATNKRTDRWGGSFENRTLIGVEVVRAIRRNIPKDMPLFWKISAVDWLPHGEGWDLEDTLRYAPILAAEGVDLLDVSSGGADRRQQVRLGQQYQVPFAKAVKDLNIPNLFVGAVGWIRDGNTVDDILSNGKSDIVHVAREFLRDPNFVQKVALFTNTNVTWVDQYHRAPMNKNYVESTTTITTEAKVSSNVIQSHDKQISNKLAA</sequence>
<comment type="cofactor">
    <cofactor evidence="1">
        <name>FMN</name>
        <dbReference type="ChEBI" id="CHEBI:58210"/>
    </cofactor>
</comment>
<keyword evidence="5" id="KW-0560">Oxidoreductase</keyword>
<evidence type="ECO:0000313" key="8">
    <source>
        <dbReference type="Proteomes" id="UP000722485"/>
    </source>
</evidence>
<feature type="domain" description="NADH:flavin oxidoreductase/NADH oxidase N-terminal" evidence="6">
    <location>
        <begin position="51"/>
        <end position="388"/>
    </location>
</feature>
<name>A0A9P5LBB0_9HYPO</name>
<dbReference type="InterPro" id="IPR044152">
    <property type="entry name" value="YqjM-like"/>
</dbReference>
<keyword evidence="3" id="KW-0288">FMN</keyword>
<dbReference type="EMBL" id="JAANBB010000105">
    <property type="protein sequence ID" value="KAF7550140.1"/>
    <property type="molecule type" value="Genomic_DNA"/>
</dbReference>
<dbReference type="SUPFAM" id="SSF51395">
    <property type="entry name" value="FMN-linked oxidoreductases"/>
    <property type="match status" value="1"/>
</dbReference>
<dbReference type="InterPro" id="IPR013785">
    <property type="entry name" value="Aldolase_TIM"/>
</dbReference>
<evidence type="ECO:0000313" key="7">
    <source>
        <dbReference type="EMBL" id="KAF7550140.1"/>
    </source>
</evidence>
<dbReference type="CDD" id="cd02932">
    <property type="entry name" value="OYE_YqiM_FMN"/>
    <property type="match status" value="1"/>
</dbReference>
<proteinExistence type="predicted"/>
<evidence type="ECO:0000259" key="6">
    <source>
        <dbReference type="Pfam" id="PF00724"/>
    </source>
</evidence>
<dbReference type="InterPro" id="IPR001155">
    <property type="entry name" value="OxRdtase_FMN_N"/>
</dbReference>
<dbReference type="OrthoDB" id="72788at2759"/>
<keyword evidence="2" id="KW-0285">Flavoprotein</keyword>
<dbReference type="PANTHER" id="PTHR43303:SF4">
    <property type="entry name" value="NADPH DEHYDROGENASE C23G7.10C-RELATED"/>
    <property type="match status" value="1"/>
</dbReference>
<accession>A0A9P5LBB0</accession>
<dbReference type="GO" id="GO:0010181">
    <property type="term" value="F:FMN binding"/>
    <property type="evidence" value="ECO:0007669"/>
    <property type="project" value="InterPro"/>
</dbReference>
<organism evidence="7 8">
    <name type="scientific">Cylindrodendrum hubeiense</name>
    <dbReference type="NCBI Taxonomy" id="595255"/>
    <lineage>
        <taxon>Eukaryota</taxon>
        <taxon>Fungi</taxon>
        <taxon>Dikarya</taxon>
        <taxon>Ascomycota</taxon>
        <taxon>Pezizomycotina</taxon>
        <taxon>Sordariomycetes</taxon>
        <taxon>Hypocreomycetidae</taxon>
        <taxon>Hypocreales</taxon>
        <taxon>Nectriaceae</taxon>
        <taxon>Cylindrodendrum</taxon>
    </lineage>
</organism>
<dbReference type="GO" id="GO:0003959">
    <property type="term" value="F:NADPH dehydrogenase activity"/>
    <property type="evidence" value="ECO:0007669"/>
    <property type="project" value="InterPro"/>
</dbReference>
<evidence type="ECO:0000256" key="5">
    <source>
        <dbReference type="ARBA" id="ARBA00023002"/>
    </source>
</evidence>
<dbReference type="Proteomes" id="UP000722485">
    <property type="component" value="Unassembled WGS sequence"/>
</dbReference>
<evidence type="ECO:0000256" key="3">
    <source>
        <dbReference type="ARBA" id="ARBA00022643"/>
    </source>
</evidence>
<dbReference type="AlphaFoldDB" id="A0A9P5LBB0"/>
<reference evidence="7" key="1">
    <citation type="submission" date="2020-03" db="EMBL/GenBank/DDBJ databases">
        <title>Draft Genome Sequence of Cylindrodendrum hubeiense.</title>
        <authorList>
            <person name="Buettner E."/>
            <person name="Kellner H."/>
        </authorList>
    </citation>
    <scope>NUCLEOTIDE SEQUENCE</scope>
    <source>
        <strain evidence="7">IHI 201604</strain>
    </source>
</reference>
<dbReference type="Gene3D" id="3.20.20.70">
    <property type="entry name" value="Aldolase class I"/>
    <property type="match status" value="1"/>
</dbReference>
<dbReference type="Pfam" id="PF00724">
    <property type="entry name" value="Oxidored_FMN"/>
    <property type="match status" value="1"/>
</dbReference>
<dbReference type="PANTHER" id="PTHR43303">
    <property type="entry name" value="NADPH DEHYDROGENASE C23G7.10C-RELATED"/>
    <property type="match status" value="1"/>
</dbReference>
<gene>
    <name evidence="7" type="ORF">G7Z17_g5919</name>
</gene>